<dbReference type="GO" id="GO:0016851">
    <property type="term" value="F:magnesium chelatase activity"/>
    <property type="evidence" value="ECO:0007669"/>
    <property type="project" value="UniProtKB-UniRule"/>
</dbReference>
<keyword evidence="3 8" id="KW-0436">Ligase</keyword>
<comment type="pathway">
    <text evidence="8">Porphyrin-containing compound metabolism; bacteriochlorophyll biosynthesis.</text>
</comment>
<organism evidence="11 12">
    <name type="scientific">Rhodovulum bhavnagarense</name>
    <dbReference type="NCBI Taxonomy" id="992286"/>
    <lineage>
        <taxon>Bacteria</taxon>
        <taxon>Pseudomonadati</taxon>
        <taxon>Pseudomonadota</taxon>
        <taxon>Alphaproteobacteria</taxon>
        <taxon>Rhodobacterales</taxon>
        <taxon>Paracoccaceae</taxon>
        <taxon>Rhodovulum</taxon>
    </lineage>
</organism>
<evidence type="ECO:0000256" key="3">
    <source>
        <dbReference type="ARBA" id="ARBA00022598"/>
    </source>
</evidence>
<dbReference type="EC" id="6.6.1.1" evidence="8"/>
<dbReference type="SMART" id="SM00327">
    <property type="entry name" value="VWA"/>
    <property type="match status" value="1"/>
</dbReference>
<accession>A0A4R2R7S8</accession>
<dbReference type="InterPro" id="IPR041628">
    <property type="entry name" value="ChlI/MoxR_AAA_lid"/>
</dbReference>
<dbReference type="PANTHER" id="PTHR43473">
    <property type="entry name" value="MAGNESIUM-CHELATASE SUBUNIT CHLD, CHLOROPLASTIC"/>
    <property type="match status" value="1"/>
</dbReference>
<reference evidence="11 12" key="1">
    <citation type="submission" date="2019-03" db="EMBL/GenBank/DDBJ databases">
        <title>Genomic Encyclopedia of Type Strains, Phase IV (KMG-IV): sequencing the most valuable type-strain genomes for metagenomic binning, comparative biology and taxonomic classification.</title>
        <authorList>
            <person name="Goeker M."/>
        </authorList>
    </citation>
    <scope>NUCLEOTIDE SEQUENCE [LARGE SCALE GENOMIC DNA]</scope>
    <source>
        <strain evidence="11 12">DSM 24766</strain>
    </source>
</reference>
<evidence type="ECO:0000256" key="8">
    <source>
        <dbReference type="RuleBase" id="RU362087"/>
    </source>
</evidence>
<dbReference type="InterPro" id="IPR027417">
    <property type="entry name" value="P-loop_NTPase"/>
</dbReference>
<dbReference type="Gene3D" id="1.10.8.80">
    <property type="entry name" value="Magnesium chelatase subunit I, C-Terminal domain"/>
    <property type="match status" value="1"/>
</dbReference>
<dbReference type="Pfam" id="PF13519">
    <property type="entry name" value="VWA_2"/>
    <property type="match status" value="1"/>
</dbReference>
<dbReference type="InterPro" id="IPR011776">
    <property type="entry name" value="Mg_chelatase_ATPase-dsu"/>
</dbReference>
<keyword evidence="6 8" id="KW-0149">Chlorophyll biosynthesis</keyword>
<feature type="region of interest" description="Disordered" evidence="9">
    <location>
        <begin position="239"/>
        <end position="272"/>
    </location>
</feature>
<comment type="function">
    <text evidence="8">Involved in bacteriochlorophyll biosynthesis; introduces a magnesium ion into protoporphyrin IX to yield Mg-protoporphyrin IX.</text>
</comment>
<evidence type="ECO:0000256" key="6">
    <source>
        <dbReference type="ARBA" id="ARBA00023171"/>
    </source>
</evidence>
<evidence type="ECO:0000256" key="7">
    <source>
        <dbReference type="ARBA" id="ARBA00048693"/>
    </source>
</evidence>
<evidence type="ECO:0000256" key="1">
    <source>
        <dbReference type="ARBA" id="ARBA00005799"/>
    </source>
</evidence>
<evidence type="ECO:0000256" key="2">
    <source>
        <dbReference type="ARBA" id="ARBA00022531"/>
    </source>
</evidence>
<keyword evidence="4 8" id="KW-0547">Nucleotide-binding</keyword>
<dbReference type="EMBL" id="SLXU01000018">
    <property type="protein sequence ID" value="TCP58673.1"/>
    <property type="molecule type" value="Genomic_DNA"/>
</dbReference>
<dbReference type="RefSeq" id="WP_132952779.1">
    <property type="nucleotide sequence ID" value="NZ_SLXU01000018.1"/>
</dbReference>
<evidence type="ECO:0000256" key="9">
    <source>
        <dbReference type="SAM" id="MobiDB-lite"/>
    </source>
</evidence>
<dbReference type="Pfam" id="PF17863">
    <property type="entry name" value="AAA_lid_2"/>
    <property type="match status" value="1"/>
</dbReference>
<dbReference type="PROSITE" id="PS50234">
    <property type="entry name" value="VWFA"/>
    <property type="match status" value="1"/>
</dbReference>
<dbReference type="SUPFAM" id="SSF53300">
    <property type="entry name" value="vWA-like"/>
    <property type="match status" value="1"/>
</dbReference>
<feature type="compositionally biased region" description="Basic residues" evidence="9">
    <location>
        <begin position="318"/>
        <end position="330"/>
    </location>
</feature>
<feature type="region of interest" description="Disordered" evidence="9">
    <location>
        <begin position="303"/>
        <end position="333"/>
    </location>
</feature>
<dbReference type="InterPro" id="IPR036465">
    <property type="entry name" value="vWFA_dom_sf"/>
</dbReference>
<dbReference type="NCBIfam" id="TIGR02031">
    <property type="entry name" value="BchD-ChlD"/>
    <property type="match status" value="1"/>
</dbReference>
<dbReference type="CDD" id="cd01451">
    <property type="entry name" value="vWA_Magnesium_chelatase"/>
    <property type="match status" value="1"/>
</dbReference>
<dbReference type="InterPro" id="IPR041702">
    <property type="entry name" value="BchD/ChlD_VWA"/>
</dbReference>
<evidence type="ECO:0000256" key="5">
    <source>
        <dbReference type="ARBA" id="ARBA00022840"/>
    </source>
</evidence>
<protein>
    <recommendedName>
        <fullName evidence="8">Mg-protoporphyrin IX chelatase</fullName>
        <ecNumber evidence="8">6.6.1.1</ecNumber>
    </recommendedName>
</protein>
<dbReference type="UniPathway" id="UPA00669"/>
<dbReference type="Gene3D" id="3.40.50.410">
    <property type="entry name" value="von Willebrand factor, type A domain"/>
    <property type="match status" value="1"/>
</dbReference>
<proteinExistence type="inferred from homology"/>
<feature type="domain" description="VWFA" evidence="10">
    <location>
        <begin position="384"/>
        <end position="563"/>
    </location>
</feature>
<dbReference type="NCBIfam" id="NF009943">
    <property type="entry name" value="PRK13406.1"/>
    <property type="match status" value="1"/>
</dbReference>
<dbReference type="Proteomes" id="UP000295050">
    <property type="component" value="Unassembled WGS sequence"/>
</dbReference>
<comment type="catalytic activity">
    <reaction evidence="7 8">
        <text>protoporphyrin IX + Mg(2+) + ATP + H2O = Mg-protoporphyrin IX + ADP + phosphate + 3 H(+)</text>
        <dbReference type="Rhea" id="RHEA:13961"/>
        <dbReference type="ChEBI" id="CHEBI:15377"/>
        <dbReference type="ChEBI" id="CHEBI:15378"/>
        <dbReference type="ChEBI" id="CHEBI:18420"/>
        <dbReference type="ChEBI" id="CHEBI:30616"/>
        <dbReference type="ChEBI" id="CHEBI:43474"/>
        <dbReference type="ChEBI" id="CHEBI:57306"/>
        <dbReference type="ChEBI" id="CHEBI:60492"/>
        <dbReference type="ChEBI" id="CHEBI:456216"/>
        <dbReference type="EC" id="6.6.1.1"/>
    </reaction>
</comment>
<dbReference type="SUPFAM" id="SSF52540">
    <property type="entry name" value="P-loop containing nucleoside triphosphate hydrolases"/>
    <property type="match status" value="1"/>
</dbReference>
<comment type="caution">
    <text evidence="11">The sequence shown here is derived from an EMBL/GenBank/DDBJ whole genome shotgun (WGS) entry which is preliminary data.</text>
</comment>
<keyword evidence="8" id="KW-0077">Bacteriochlorophyll biosynthesis</keyword>
<dbReference type="OrthoDB" id="9775079at2"/>
<evidence type="ECO:0000313" key="12">
    <source>
        <dbReference type="Proteomes" id="UP000295050"/>
    </source>
</evidence>
<gene>
    <name evidence="11" type="ORF">EV663_1182</name>
</gene>
<dbReference type="PANTHER" id="PTHR43473:SF2">
    <property type="entry name" value="MAGNESIUM-CHELATASE SUBUNIT CHLD, CHLOROPLASTIC"/>
    <property type="match status" value="1"/>
</dbReference>
<dbReference type="GO" id="GO:0030494">
    <property type="term" value="P:bacteriochlorophyll biosynthetic process"/>
    <property type="evidence" value="ECO:0007669"/>
    <property type="project" value="UniProtKB-UniPathway"/>
</dbReference>
<sequence length="566" mass="60068">MSTAGSVWTRVEVGLNVLAVDPAGLGGLWLRARSGPVRDRVMAALPALPLPQKRLHPSIGDEQLFGGIDLTATLAEGRVVQRKGLLAEPAVLVLPMAERTQPGLAARLAGAIDMGAGHCLIAMDEGAEPDETLPAALTDRLALHVDLDALPYGATDPVELDKDALAQARARLGQVKAAPKVLEDLTLLAVRLGIDSLRAPMLALRTARALAALGGEDEVDIDDLTTAVELVLAPRATQFPEQEQDQDQQQEPPPPEPEPEDRQDQEQGESQSLDELPLQDILLEAAQAALPADLLAQLAAKKSGRGAMGGAGAGAKLKGNRRGRPIPSRRGRLDSGNRLDVIATLRAAAPWQTIRKQESRIERNLHIRTDDFRIRRFEEKSDRLLIFVVDASGSAAMTRLAEAKGAVEILLAEAYARRDHVALVAFRGEDAELLLPPTRSLVQTKRRLAALPGGGGTPLAAGLKTALEVAIQAKGRGMTPTVALLTDGRANIALDGTPNRAQAGEDATKMAAAIRLNEFPAMVIDMGQRPERSLKALADTLGAPYIPLPRADANRLSSAVSAVLDA</sequence>
<evidence type="ECO:0000256" key="4">
    <source>
        <dbReference type="ARBA" id="ARBA00022741"/>
    </source>
</evidence>
<dbReference type="GO" id="GO:0005524">
    <property type="term" value="F:ATP binding"/>
    <property type="evidence" value="ECO:0007669"/>
    <property type="project" value="UniProtKB-UniRule"/>
</dbReference>
<name>A0A4R2R7S8_9RHOB</name>
<keyword evidence="2 8" id="KW-0602">Photosynthesis</keyword>
<keyword evidence="5 8" id="KW-0067">ATP-binding</keyword>
<evidence type="ECO:0000259" key="10">
    <source>
        <dbReference type="PROSITE" id="PS50234"/>
    </source>
</evidence>
<dbReference type="GO" id="GO:0015979">
    <property type="term" value="P:photosynthesis"/>
    <property type="evidence" value="ECO:0007669"/>
    <property type="project" value="UniProtKB-UniRule"/>
</dbReference>
<comment type="similarity">
    <text evidence="1 8">Belongs to the Mg-chelatase subunits D/I family.</text>
</comment>
<keyword evidence="12" id="KW-1185">Reference proteome</keyword>
<evidence type="ECO:0000313" key="11">
    <source>
        <dbReference type="EMBL" id="TCP58673.1"/>
    </source>
</evidence>
<dbReference type="AlphaFoldDB" id="A0A4R2R7S8"/>
<dbReference type="InterPro" id="IPR002035">
    <property type="entry name" value="VWF_A"/>
</dbReference>